<accession>A0AAD9UH96</accession>
<dbReference type="PANTHER" id="PTHR43400:SF7">
    <property type="entry name" value="FAD-DEPENDENT OXIDOREDUCTASE 2 FAD BINDING DOMAIN-CONTAINING PROTEIN"/>
    <property type="match status" value="1"/>
</dbReference>
<keyword evidence="2" id="KW-0285">Flavoprotein</keyword>
<keyword evidence="5" id="KW-0812">Transmembrane</keyword>
<comment type="cofactor">
    <cofactor evidence="1">
        <name>FAD</name>
        <dbReference type="ChEBI" id="CHEBI:57692"/>
    </cofactor>
</comment>
<dbReference type="GO" id="GO:0010181">
    <property type="term" value="F:FMN binding"/>
    <property type="evidence" value="ECO:0007669"/>
    <property type="project" value="InterPro"/>
</dbReference>
<evidence type="ECO:0000259" key="6">
    <source>
        <dbReference type="Pfam" id="PF00890"/>
    </source>
</evidence>
<dbReference type="Proteomes" id="UP001209878">
    <property type="component" value="Unassembled WGS sequence"/>
</dbReference>
<reference evidence="7" key="1">
    <citation type="journal article" date="2023" name="Mol. Biol. Evol.">
        <title>Third-Generation Sequencing Reveals the Adaptive Role of the Epigenome in Three Deep-Sea Polychaetes.</title>
        <authorList>
            <person name="Perez M."/>
            <person name="Aroh O."/>
            <person name="Sun Y."/>
            <person name="Lan Y."/>
            <person name="Juniper S.K."/>
            <person name="Young C.R."/>
            <person name="Angers B."/>
            <person name="Qian P.Y."/>
        </authorList>
    </citation>
    <scope>NUCLEOTIDE SEQUENCE</scope>
    <source>
        <strain evidence="7">R07B-5</strain>
    </source>
</reference>
<evidence type="ECO:0000313" key="7">
    <source>
        <dbReference type="EMBL" id="KAK2189459.1"/>
    </source>
</evidence>
<keyword evidence="5" id="KW-1133">Transmembrane helix</keyword>
<keyword evidence="3" id="KW-0274">FAD</keyword>
<sequence>MAPINPQRKMSRGIRCAYFAAVGLVGVVVILVVVFSVLPQFDAMTSQTRENAPARVVVVGGGLAGLSAAVEASRHGAWVTIIEKEKNIGGNSAKATSGINAVGTSAQKAKGIEDSISVYIQDTLKSGDGLSNEDLVNILATNSAAAIDFLESFGLRLTDVVQLGGHSVPRTHRFPPTAEGKPVPVGWTLISTLKKYIEGSLKDTVNVLTLSTFKQLVIKDGRITGIEYIDNNGSVQTVEGAVVLTSGGFANDHTATSLLEKYVPSLASLPTTNGVWATGDIIKATSGANLSLIHMNKVQVHPTGFIEPSQPLAHTKFLAPEAIRGCGAILLNAEGKRFVNELGRRDHVTAKMVEHCKPYKGVEGNPIVAAMLLTQKVIDRFGAPAVGFYRFKGLIEDVGSVAKVAEKLGISVDIIRETLHAYRDAAGRGNDAFGKTVFPLTFEDDDHFFLAYVTPSLHYCMGGLKISTSAQVQQVDAASAKERSLPGLFAAGEVTGGVHGNNRLGGNSLLECVVFGRIAGQHAAHYV</sequence>
<organism evidence="7 8">
    <name type="scientific">Ridgeia piscesae</name>
    <name type="common">Tubeworm</name>
    <dbReference type="NCBI Taxonomy" id="27915"/>
    <lineage>
        <taxon>Eukaryota</taxon>
        <taxon>Metazoa</taxon>
        <taxon>Spiralia</taxon>
        <taxon>Lophotrochozoa</taxon>
        <taxon>Annelida</taxon>
        <taxon>Polychaeta</taxon>
        <taxon>Sedentaria</taxon>
        <taxon>Canalipalpata</taxon>
        <taxon>Sabellida</taxon>
        <taxon>Siboglinidae</taxon>
        <taxon>Ridgeia</taxon>
    </lineage>
</organism>
<dbReference type="InterPro" id="IPR036188">
    <property type="entry name" value="FAD/NAD-bd_sf"/>
</dbReference>
<comment type="caution">
    <text evidence="7">The sequence shown here is derived from an EMBL/GenBank/DDBJ whole genome shotgun (WGS) entry which is preliminary data.</text>
</comment>
<evidence type="ECO:0000256" key="2">
    <source>
        <dbReference type="ARBA" id="ARBA00022630"/>
    </source>
</evidence>
<dbReference type="Pfam" id="PF00890">
    <property type="entry name" value="FAD_binding_2"/>
    <property type="match status" value="1"/>
</dbReference>
<keyword evidence="8" id="KW-1185">Reference proteome</keyword>
<dbReference type="AlphaFoldDB" id="A0AAD9UH96"/>
<feature type="domain" description="FAD-dependent oxidoreductase 2 FAD-binding" evidence="6">
    <location>
        <begin position="56"/>
        <end position="509"/>
    </location>
</feature>
<dbReference type="PANTHER" id="PTHR43400">
    <property type="entry name" value="FUMARATE REDUCTASE"/>
    <property type="match status" value="1"/>
</dbReference>
<dbReference type="InterPro" id="IPR010960">
    <property type="entry name" value="Flavocytochrome_c"/>
</dbReference>
<protein>
    <recommendedName>
        <fullName evidence="6">FAD-dependent oxidoreductase 2 FAD-binding domain-containing protein</fullName>
    </recommendedName>
</protein>
<dbReference type="InterPro" id="IPR003953">
    <property type="entry name" value="FAD-dep_OxRdtase_2_FAD-bd"/>
</dbReference>
<dbReference type="Gene3D" id="3.90.700.10">
    <property type="entry name" value="Succinate dehydrogenase/fumarate reductase flavoprotein, catalytic domain"/>
    <property type="match status" value="1"/>
</dbReference>
<dbReference type="NCBIfam" id="TIGR01813">
    <property type="entry name" value="flavo_cyto_c"/>
    <property type="match status" value="1"/>
</dbReference>
<evidence type="ECO:0000256" key="4">
    <source>
        <dbReference type="ARBA" id="ARBA00023002"/>
    </source>
</evidence>
<dbReference type="InterPro" id="IPR050315">
    <property type="entry name" value="FAD-oxidoreductase_2"/>
</dbReference>
<dbReference type="SUPFAM" id="SSF51905">
    <property type="entry name" value="FAD/NAD(P)-binding domain"/>
    <property type="match status" value="1"/>
</dbReference>
<dbReference type="Gene3D" id="3.50.50.60">
    <property type="entry name" value="FAD/NAD(P)-binding domain"/>
    <property type="match status" value="1"/>
</dbReference>
<evidence type="ECO:0000313" key="8">
    <source>
        <dbReference type="Proteomes" id="UP001209878"/>
    </source>
</evidence>
<evidence type="ECO:0000256" key="5">
    <source>
        <dbReference type="SAM" id="Phobius"/>
    </source>
</evidence>
<evidence type="ECO:0000256" key="1">
    <source>
        <dbReference type="ARBA" id="ARBA00001974"/>
    </source>
</evidence>
<keyword evidence="4" id="KW-0560">Oxidoreductase</keyword>
<name>A0AAD9UH96_RIDPI</name>
<dbReference type="SUPFAM" id="SSF56425">
    <property type="entry name" value="Succinate dehydrogenase/fumarate reductase flavoprotein, catalytic domain"/>
    <property type="match status" value="1"/>
</dbReference>
<gene>
    <name evidence="7" type="ORF">NP493_106g05040</name>
</gene>
<dbReference type="GO" id="GO:0016491">
    <property type="term" value="F:oxidoreductase activity"/>
    <property type="evidence" value="ECO:0007669"/>
    <property type="project" value="UniProtKB-KW"/>
</dbReference>
<dbReference type="InterPro" id="IPR027477">
    <property type="entry name" value="Succ_DH/fumarate_Rdtase_cat_sf"/>
</dbReference>
<evidence type="ECO:0000256" key="3">
    <source>
        <dbReference type="ARBA" id="ARBA00022827"/>
    </source>
</evidence>
<dbReference type="EMBL" id="JAODUO010000106">
    <property type="protein sequence ID" value="KAK2189459.1"/>
    <property type="molecule type" value="Genomic_DNA"/>
</dbReference>
<feature type="transmembrane region" description="Helical" evidence="5">
    <location>
        <begin position="16"/>
        <end position="38"/>
    </location>
</feature>
<keyword evidence="5" id="KW-0472">Membrane</keyword>
<proteinExistence type="predicted"/>